<dbReference type="GO" id="GO:0006629">
    <property type="term" value="P:lipid metabolic process"/>
    <property type="evidence" value="ECO:0007669"/>
    <property type="project" value="InterPro"/>
</dbReference>
<evidence type="ECO:0000259" key="1">
    <source>
        <dbReference type="PROSITE" id="PS51704"/>
    </source>
</evidence>
<organism evidence="2 3">
    <name type="scientific">Hymenobacter fodinae</name>
    <dbReference type="NCBI Taxonomy" id="2510796"/>
    <lineage>
        <taxon>Bacteria</taxon>
        <taxon>Pseudomonadati</taxon>
        <taxon>Bacteroidota</taxon>
        <taxon>Cytophagia</taxon>
        <taxon>Cytophagales</taxon>
        <taxon>Hymenobacteraceae</taxon>
        <taxon>Hymenobacter</taxon>
    </lineage>
</organism>
<proteinExistence type="predicted"/>
<reference evidence="2 3" key="1">
    <citation type="submission" date="2019-04" db="EMBL/GenBank/DDBJ databases">
        <authorList>
            <person name="Feng G."/>
            <person name="Zhang J."/>
            <person name="Zhu H."/>
        </authorList>
    </citation>
    <scope>NUCLEOTIDE SEQUENCE [LARGE SCALE GENOMIC DNA]</scope>
    <source>
        <strain evidence="2 3">92R-1</strain>
    </source>
</reference>
<dbReference type="EMBL" id="SRLA01000005">
    <property type="protein sequence ID" value="TGE04728.1"/>
    <property type="molecule type" value="Genomic_DNA"/>
</dbReference>
<comment type="caution">
    <text evidence="2">The sequence shown here is derived from an EMBL/GenBank/DDBJ whole genome shotgun (WGS) entry which is preliminary data.</text>
</comment>
<protein>
    <submittedName>
        <fullName evidence="2">Glycerophosphodiester phosphodiesterase family protein</fullName>
    </submittedName>
</protein>
<dbReference type="InterPro" id="IPR030395">
    <property type="entry name" value="GP_PDE_dom"/>
</dbReference>
<dbReference type="OrthoDB" id="384721at2"/>
<dbReference type="SUPFAM" id="SSF51695">
    <property type="entry name" value="PLC-like phosphodiesterases"/>
    <property type="match status" value="1"/>
</dbReference>
<sequence length="331" mass="36262">MVFGHLPMHSILFRMGSRGLLPGFLSGLGLVCTTALGMPVGTEGPPAPEPVRPWPQPLVLGHAGSGFFTPFMPFNPLPPSSLRSINRALRHQAAGVEVDIRLSQDGVPVLYHDHTLTSMTNGQGCVSQTSAAELQRLRYRGGWPYDWFQHEQISTFETLLAQLAKRPTFPLLHLDLHEDDACSANDTARSRTLARQLVALLGQYQVPLERVLILTNRPATLAYLRQLQPSVPLGLEFTDEFEQGMASLATTDVQAVVLHKDDISPERVARLHAMGREVVVFGGRSGAALKRVVAAHPDAYEVDNVRRLRHQLRHGGTSGAPSVSLVRPAQH</sequence>
<evidence type="ECO:0000313" key="2">
    <source>
        <dbReference type="EMBL" id="TGE04728.1"/>
    </source>
</evidence>
<dbReference type="GO" id="GO:0008081">
    <property type="term" value="F:phosphoric diester hydrolase activity"/>
    <property type="evidence" value="ECO:0007669"/>
    <property type="project" value="InterPro"/>
</dbReference>
<feature type="domain" description="GP-PDE" evidence="1">
    <location>
        <begin position="57"/>
        <end position="312"/>
    </location>
</feature>
<evidence type="ECO:0000313" key="3">
    <source>
        <dbReference type="Proteomes" id="UP000298337"/>
    </source>
</evidence>
<dbReference type="PANTHER" id="PTHR46211:SF1">
    <property type="entry name" value="GLYCEROPHOSPHODIESTER PHOSPHODIESTERASE, CYTOPLASMIC"/>
    <property type="match status" value="1"/>
</dbReference>
<dbReference type="PANTHER" id="PTHR46211">
    <property type="entry name" value="GLYCEROPHOSPHORYL DIESTER PHOSPHODIESTERASE"/>
    <property type="match status" value="1"/>
</dbReference>
<dbReference type="InterPro" id="IPR017946">
    <property type="entry name" value="PLC-like_Pdiesterase_TIM-brl"/>
</dbReference>
<dbReference type="Proteomes" id="UP000298337">
    <property type="component" value="Unassembled WGS sequence"/>
</dbReference>
<dbReference type="CDD" id="cd08566">
    <property type="entry name" value="GDPD_AtGDE_like"/>
    <property type="match status" value="1"/>
</dbReference>
<accession>A0A4Z0P3F4</accession>
<dbReference type="Pfam" id="PF03009">
    <property type="entry name" value="GDPD"/>
    <property type="match status" value="1"/>
</dbReference>
<dbReference type="PROSITE" id="PS50007">
    <property type="entry name" value="PIPLC_X_DOMAIN"/>
    <property type="match status" value="1"/>
</dbReference>
<keyword evidence="3" id="KW-1185">Reference proteome</keyword>
<dbReference type="Gene3D" id="3.20.20.190">
    <property type="entry name" value="Phosphatidylinositol (PI) phosphodiesterase"/>
    <property type="match status" value="1"/>
</dbReference>
<dbReference type="PROSITE" id="PS51704">
    <property type="entry name" value="GP_PDE"/>
    <property type="match status" value="1"/>
</dbReference>
<name>A0A4Z0P3F4_9BACT</name>
<gene>
    <name evidence="2" type="ORF">EU556_21340</name>
</gene>
<dbReference type="AlphaFoldDB" id="A0A4Z0P3F4"/>